<feature type="compositionally biased region" description="Basic and acidic residues" evidence="1">
    <location>
        <begin position="122"/>
        <end position="157"/>
    </location>
</feature>
<feature type="compositionally biased region" description="Basic and acidic residues" evidence="1">
    <location>
        <begin position="166"/>
        <end position="181"/>
    </location>
</feature>
<evidence type="ECO:0000313" key="2">
    <source>
        <dbReference type="EMBL" id="CAA9460946.1"/>
    </source>
</evidence>
<feature type="compositionally biased region" description="Basic residues" evidence="1">
    <location>
        <begin position="231"/>
        <end position="249"/>
    </location>
</feature>
<name>A0A6J4R5R7_9ACTN</name>
<organism evidence="2">
    <name type="scientific">uncultured Rubrobacteraceae bacterium</name>
    <dbReference type="NCBI Taxonomy" id="349277"/>
    <lineage>
        <taxon>Bacteria</taxon>
        <taxon>Bacillati</taxon>
        <taxon>Actinomycetota</taxon>
        <taxon>Rubrobacteria</taxon>
        <taxon>Rubrobacterales</taxon>
        <taxon>Rubrobacteraceae</taxon>
        <taxon>environmental samples</taxon>
    </lineage>
</organism>
<feature type="compositionally biased region" description="Basic residues" evidence="1">
    <location>
        <begin position="32"/>
        <end position="43"/>
    </location>
</feature>
<dbReference type="EC" id="4.2.1.24" evidence="2"/>
<feature type="compositionally biased region" description="Basic and acidic residues" evidence="1">
    <location>
        <begin position="81"/>
        <end position="92"/>
    </location>
</feature>
<feature type="non-terminal residue" evidence="2">
    <location>
        <position position="1"/>
    </location>
</feature>
<feature type="region of interest" description="Disordered" evidence="1">
    <location>
        <begin position="1"/>
        <end position="325"/>
    </location>
</feature>
<feature type="compositionally biased region" description="Basic residues" evidence="1">
    <location>
        <begin position="313"/>
        <end position="325"/>
    </location>
</feature>
<feature type="compositionally biased region" description="Basic residues" evidence="1">
    <location>
        <begin position="261"/>
        <end position="271"/>
    </location>
</feature>
<feature type="compositionally biased region" description="Basic and acidic residues" evidence="1">
    <location>
        <begin position="272"/>
        <end position="312"/>
    </location>
</feature>
<feature type="compositionally biased region" description="Basic and acidic residues" evidence="1">
    <location>
        <begin position="20"/>
        <end position="31"/>
    </location>
</feature>
<feature type="compositionally biased region" description="Basic residues" evidence="1">
    <location>
        <begin position="70"/>
        <end position="80"/>
    </location>
</feature>
<gene>
    <name evidence="2" type="ORF">AVDCRST_MAG14-2436</name>
</gene>
<dbReference type="AlphaFoldDB" id="A0A6J4R5R7"/>
<evidence type="ECO:0000256" key="1">
    <source>
        <dbReference type="SAM" id="MobiDB-lite"/>
    </source>
</evidence>
<proteinExistence type="predicted"/>
<sequence>GIPNTEAPAHARHGRAARYRTRDGALPERLHLPHLRGGRRGRKEPHSLDARHLPALHKPRRRGGEEGPRARHPGRPALRHPGREGRGGERGLRPGGSGAARHPRYKGCRAGAIGGRGRVPVRVHEPRALRDRGQGARRGPERREPRTSGPDSREPGRGRSGHHRAIGHDGRAGRGSTERARPRGLLGDPDHGVLSQVRLGLLRSVPRGRRQRPSIRRPARLPDGPGERPRGVARGRPRRRGGRGHRHGQARAPVPRCYTPRARRHKPPRCRLQRERRVLDAKGRRTERLARRGESSPGDAHRHKEGGGGDHHHLPRPRRRSLARL</sequence>
<keyword evidence="2" id="KW-0456">Lyase</keyword>
<reference evidence="2" key="1">
    <citation type="submission" date="2020-02" db="EMBL/GenBank/DDBJ databases">
        <authorList>
            <person name="Meier V. D."/>
        </authorList>
    </citation>
    <scope>NUCLEOTIDE SEQUENCE</scope>
    <source>
        <strain evidence="2">AVDCRST_MAG14</strain>
    </source>
</reference>
<dbReference type="EMBL" id="CADCVG010000099">
    <property type="protein sequence ID" value="CAA9460946.1"/>
    <property type="molecule type" value="Genomic_DNA"/>
</dbReference>
<accession>A0A6J4R5R7</accession>
<feature type="compositionally biased region" description="Basic residues" evidence="1">
    <location>
        <begin position="10"/>
        <end position="19"/>
    </location>
</feature>
<feature type="non-terminal residue" evidence="2">
    <location>
        <position position="325"/>
    </location>
</feature>
<feature type="compositionally biased region" description="Basic residues" evidence="1">
    <location>
        <begin position="206"/>
        <end position="219"/>
    </location>
</feature>
<protein>
    <submittedName>
        <fullName evidence="2">Porphobilinogen synthase</fullName>
        <ecNumber evidence="2">4.2.1.24</ecNumber>
    </submittedName>
</protein>
<dbReference type="GO" id="GO:0004655">
    <property type="term" value="F:porphobilinogen synthase activity"/>
    <property type="evidence" value="ECO:0007669"/>
    <property type="project" value="UniProtKB-EC"/>
</dbReference>